<evidence type="ECO:0000313" key="2">
    <source>
        <dbReference type="EMBL" id="QWY81903.1"/>
    </source>
</evidence>
<gene>
    <name evidence="2" type="primary">80</name>
    <name evidence="2" type="ORF">SEA_HONK_80</name>
</gene>
<feature type="region of interest" description="Disordered" evidence="1">
    <location>
        <begin position="1"/>
        <end position="20"/>
    </location>
</feature>
<proteinExistence type="predicted"/>
<evidence type="ECO:0000256" key="1">
    <source>
        <dbReference type="SAM" id="MobiDB-lite"/>
    </source>
</evidence>
<evidence type="ECO:0000313" key="3">
    <source>
        <dbReference type="Proteomes" id="UP000693682"/>
    </source>
</evidence>
<dbReference type="EMBL" id="MW862981">
    <property type="protein sequence ID" value="QWY81903.1"/>
    <property type="molecule type" value="Genomic_DNA"/>
</dbReference>
<sequence length="108" mass="11605">MAVSPYMTNTETPEAPEPGMYATAPLDVLLRDWRKAPEKAPVPAELHFLRVSIADFIDVRRAQGVPYEAVYAALSEVVGALPSPSDPEPVEAAVEALRAFPDNGDEAA</sequence>
<organism evidence="2 3">
    <name type="scientific">Microbacterium phage Honk</name>
    <dbReference type="NCBI Taxonomy" id="2836095"/>
    <lineage>
        <taxon>Viruses</taxon>
        <taxon>Duplodnaviria</taxon>
        <taxon>Heunggongvirae</taxon>
        <taxon>Uroviricota</taxon>
        <taxon>Caudoviricetes</taxon>
        <taxon>Casidaviridae</taxon>
        <taxon>Honkvirus</taxon>
        <taxon>Honkvirus honk</taxon>
    </lineage>
</organism>
<reference evidence="2" key="1">
    <citation type="submission" date="2021-04" db="EMBL/GenBank/DDBJ databases">
        <authorList>
            <person name="Ulbrich M."/>
            <person name="Aldana K.S."/>
            <person name="Brown J.W."/>
            <person name="Campbell D.M."/>
            <person name="Chai A.E."/>
            <person name="Dalson K.A."/>
            <person name="Dembinski E."/>
            <person name="Gomez D.E."/>
            <person name="Gupta K."/>
            <person name="Guyot M."/>
            <person name="Hocutt K.M."/>
            <person name="Holsinger J.M."/>
            <person name="Ibarra L.A."/>
            <person name="Jeon T.-Y."/>
            <person name="Mackenzie M."/>
            <person name="Marquez I.-P.P."/>
            <person name="Mathenge R.W."/>
            <person name="Mo B.F."/>
            <person name="Nelson S."/>
            <person name="Zepeda J."/>
            <person name="Zhang L.J."/>
            <person name="Ngo R."/>
            <person name="Tse V.Y."/>
            <person name="Garlena R.A."/>
            <person name="Russell D.A."/>
            <person name="Pope W.H."/>
            <person name="Jacobs-Sera D."/>
            <person name="Hatfull G.F."/>
            <person name="Reddi K."/>
            <person name="Moberg-Parker J."/>
            <person name="Freise A.C."/>
        </authorList>
    </citation>
    <scope>NUCLEOTIDE SEQUENCE</scope>
</reference>
<name>A0A8F3E5Y3_9CAUD</name>
<dbReference type="Proteomes" id="UP000693682">
    <property type="component" value="Segment"/>
</dbReference>
<feature type="compositionally biased region" description="Polar residues" evidence="1">
    <location>
        <begin position="1"/>
        <end position="12"/>
    </location>
</feature>
<keyword evidence="3" id="KW-1185">Reference proteome</keyword>
<accession>A0A8F3E5Y3</accession>
<protein>
    <submittedName>
        <fullName evidence="2">Uncharacterized protein</fullName>
    </submittedName>
</protein>